<evidence type="ECO:0000313" key="3">
    <source>
        <dbReference type="Proteomes" id="UP000466586"/>
    </source>
</evidence>
<name>A0A7K1Y608_9SPHI</name>
<gene>
    <name evidence="2" type="ORF">GS399_00620</name>
</gene>
<evidence type="ECO:0000256" key="1">
    <source>
        <dbReference type="SAM" id="Phobius"/>
    </source>
</evidence>
<keyword evidence="1" id="KW-0472">Membrane</keyword>
<proteinExistence type="predicted"/>
<dbReference type="RefSeq" id="WP_160842570.1">
    <property type="nucleotide sequence ID" value="NZ_WVHT01000001.1"/>
</dbReference>
<reference evidence="2 3" key="1">
    <citation type="submission" date="2019-11" db="EMBL/GenBank/DDBJ databases">
        <title>Pedobacter sp. HMF7647 Genome sequencing and assembly.</title>
        <authorList>
            <person name="Kang H."/>
            <person name="Kim H."/>
            <person name="Joh K."/>
        </authorList>
    </citation>
    <scope>NUCLEOTIDE SEQUENCE [LARGE SCALE GENOMIC DNA]</scope>
    <source>
        <strain evidence="2 3">HMF7647</strain>
    </source>
</reference>
<keyword evidence="1" id="KW-0812">Transmembrane</keyword>
<dbReference type="AlphaFoldDB" id="A0A7K1Y608"/>
<dbReference type="Proteomes" id="UP000466586">
    <property type="component" value="Unassembled WGS sequence"/>
</dbReference>
<feature type="transmembrane region" description="Helical" evidence="1">
    <location>
        <begin position="6"/>
        <end position="22"/>
    </location>
</feature>
<comment type="caution">
    <text evidence="2">The sequence shown here is derived from an EMBL/GenBank/DDBJ whole genome shotgun (WGS) entry which is preliminary data.</text>
</comment>
<accession>A0A7K1Y608</accession>
<keyword evidence="1" id="KW-1133">Transmembrane helix</keyword>
<protein>
    <submittedName>
        <fullName evidence="2">Uncharacterized protein</fullName>
    </submittedName>
</protein>
<evidence type="ECO:0000313" key="2">
    <source>
        <dbReference type="EMBL" id="MXV49458.1"/>
    </source>
</evidence>
<sequence length="78" mass="9027">MINNILKILFLIVAVFATYLLFKISEGFEKGRYTMAINQEGYTRILDTKTGELFYVDEDGNYNQVKNGKFIIIKVLPK</sequence>
<keyword evidence="3" id="KW-1185">Reference proteome</keyword>
<dbReference type="EMBL" id="WVHT01000001">
    <property type="protein sequence ID" value="MXV49458.1"/>
    <property type="molecule type" value="Genomic_DNA"/>
</dbReference>
<organism evidence="2 3">
    <name type="scientific">Hufsiella arboris</name>
    <dbReference type="NCBI Taxonomy" id="2695275"/>
    <lineage>
        <taxon>Bacteria</taxon>
        <taxon>Pseudomonadati</taxon>
        <taxon>Bacteroidota</taxon>
        <taxon>Sphingobacteriia</taxon>
        <taxon>Sphingobacteriales</taxon>
        <taxon>Sphingobacteriaceae</taxon>
        <taxon>Hufsiella</taxon>
    </lineage>
</organism>